<evidence type="ECO:0000256" key="9">
    <source>
        <dbReference type="SAM" id="MobiDB-lite"/>
    </source>
</evidence>
<feature type="domain" description="Outer membrane protein beta-barrel" evidence="11">
    <location>
        <begin position="399"/>
        <end position="798"/>
    </location>
</feature>
<evidence type="ECO:0000259" key="11">
    <source>
        <dbReference type="Pfam" id="PF14905"/>
    </source>
</evidence>
<keyword evidence="3 8" id="KW-1134">Transmembrane beta strand</keyword>
<dbReference type="InterPro" id="IPR008969">
    <property type="entry name" value="CarboxyPept-like_regulatory"/>
</dbReference>
<protein>
    <submittedName>
        <fullName evidence="12">Outer membrane beta-barrel family protein</fullName>
    </submittedName>
</protein>
<dbReference type="Proteomes" id="UP001501508">
    <property type="component" value="Unassembled WGS sequence"/>
</dbReference>
<gene>
    <name evidence="12" type="ORF">GCM10023091_15570</name>
</gene>
<dbReference type="PROSITE" id="PS52016">
    <property type="entry name" value="TONB_DEPENDENT_REC_3"/>
    <property type="match status" value="1"/>
</dbReference>
<evidence type="ECO:0000259" key="10">
    <source>
        <dbReference type="Pfam" id="PF07715"/>
    </source>
</evidence>
<dbReference type="InterPro" id="IPR041700">
    <property type="entry name" value="OMP_b-brl_3"/>
</dbReference>
<keyword evidence="6 8" id="KW-0472">Membrane</keyword>
<evidence type="ECO:0000256" key="8">
    <source>
        <dbReference type="PROSITE-ProRule" id="PRU01360"/>
    </source>
</evidence>
<comment type="subcellular location">
    <subcellularLocation>
        <location evidence="1 8">Cell outer membrane</location>
        <topology evidence="1 8">Multi-pass membrane protein</topology>
    </subcellularLocation>
</comment>
<dbReference type="Pfam" id="PF07715">
    <property type="entry name" value="Plug"/>
    <property type="match status" value="1"/>
</dbReference>
<accession>A0ABP8LXE7</accession>
<evidence type="ECO:0000256" key="3">
    <source>
        <dbReference type="ARBA" id="ARBA00022452"/>
    </source>
</evidence>
<keyword evidence="4 8" id="KW-0812">Transmembrane</keyword>
<dbReference type="InterPro" id="IPR036942">
    <property type="entry name" value="Beta-barrel_TonB_sf"/>
</dbReference>
<feature type="compositionally biased region" description="Low complexity" evidence="9">
    <location>
        <begin position="23"/>
        <end position="36"/>
    </location>
</feature>
<reference evidence="13" key="1">
    <citation type="journal article" date="2019" name="Int. J. Syst. Evol. Microbiol.">
        <title>The Global Catalogue of Microorganisms (GCM) 10K type strain sequencing project: providing services to taxonomists for standard genome sequencing and annotation.</title>
        <authorList>
            <consortium name="The Broad Institute Genomics Platform"/>
            <consortium name="The Broad Institute Genome Sequencing Center for Infectious Disease"/>
            <person name="Wu L."/>
            <person name="Ma J."/>
        </authorList>
    </citation>
    <scope>NUCLEOTIDE SEQUENCE [LARGE SCALE GENOMIC DNA]</scope>
    <source>
        <strain evidence="13">JCM 31920</strain>
    </source>
</reference>
<evidence type="ECO:0000256" key="4">
    <source>
        <dbReference type="ARBA" id="ARBA00022692"/>
    </source>
</evidence>
<dbReference type="Gene3D" id="2.40.170.20">
    <property type="entry name" value="TonB-dependent receptor, beta-barrel domain"/>
    <property type="match status" value="1"/>
</dbReference>
<evidence type="ECO:0000256" key="7">
    <source>
        <dbReference type="ARBA" id="ARBA00023237"/>
    </source>
</evidence>
<dbReference type="InterPro" id="IPR037066">
    <property type="entry name" value="Plug_dom_sf"/>
</dbReference>
<feature type="domain" description="TonB-dependent receptor plug" evidence="10">
    <location>
        <begin position="164"/>
        <end position="247"/>
    </location>
</feature>
<keyword evidence="5" id="KW-0732">Signal</keyword>
<dbReference type="Pfam" id="PF14905">
    <property type="entry name" value="OMP_b-brl_3"/>
    <property type="match status" value="1"/>
</dbReference>
<dbReference type="PANTHER" id="PTHR30069:SF29">
    <property type="entry name" value="HEMOGLOBIN AND HEMOGLOBIN-HAPTOGLOBIN-BINDING PROTEIN 1-RELATED"/>
    <property type="match status" value="1"/>
</dbReference>
<dbReference type="Gene3D" id="2.60.40.1120">
    <property type="entry name" value="Carboxypeptidase-like, regulatory domain"/>
    <property type="match status" value="1"/>
</dbReference>
<evidence type="ECO:0000256" key="2">
    <source>
        <dbReference type="ARBA" id="ARBA00022448"/>
    </source>
</evidence>
<dbReference type="EMBL" id="BAABEY010000016">
    <property type="protein sequence ID" value="GAA4436959.1"/>
    <property type="molecule type" value="Genomic_DNA"/>
</dbReference>
<dbReference type="Gene3D" id="2.170.130.10">
    <property type="entry name" value="TonB-dependent receptor, plug domain"/>
    <property type="match status" value="1"/>
</dbReference>
<comment type="caution">
    <text evidence="12">The sequence shown here is derived from an EMBL/GenBank/DDBJ whole genome shotgun (WGS) entry which is preliminary data.</text>
</comment>
<evidence type="ECO:0000313" key="13">
    <source>
        <dbReference type="Proteomes" id="UP001501508"/>
    </source>
</evidence>
<feature type="region of interest" description="Disordered" evidence="9">
    <location>
        <begin position="1"/>
        <end position="46"/>
    </location>
</feature>
<keyword evidence="7 8" id="KW-0998">Cell outer membrane</keyword>
<dbReference type="InterPro" id="IPR012910">
    <property type="entry name" value="Plug_dom"/>
</dbReference>
<dbReference type="Pfam" id="PF13715">
    <property type="entry name" value="CarbopepD_reg_2"/>
    <property type="match status" value="1"/>
</dbReference>
<sequence>MAQRPGGGEGRPGGGGGGEWGGRQRPSQQQGPGIPGTLESTAPKGNGKILGVVVDSTTKSPVEFAAVALVDVKTNSPIDGTTTDEKGKFSLTKVAEGEFKVLVSFIGYNSKEIANVKVERRSDIELGTIQLGSNVVQLNEVQVVGMAQLVEEKVDRLVFNAEKDISSRGGDATDVMRKVPMLTVDLDGNVSLRGSQNVRVLINNKPSTIIATSVAEALKQIPADLIKSVEVITSPSARYDAEGTAGIINIITKRSKIQGGTLNVMSGFGNRGSNMGLRGNYRSGKLGMSLGGFGRWNYNIPAVSDNIQTSKSEDRIVRQTMEGKDKMLFGSINFGADYDLDENSYLAAGVRYGARNFWNTQGMNTANIFNGVTTNNFRNVKTDDLSGTWDVNVDYFKSLRKPSEELSLMALFSRNNRTNDYEASVYSGITSDLTYLGLDFNKNRSHNQESTLQADYQTSFGKNQLLEVGGKGIFRQVFSDIRYGGLNERTPDQLDYDQNVGAGYLSYTFSTKDKWSFKAGARYEYTTINARQEEVGDLNLSSYGNLVPSLNISKTFGKKQAQTIKASYNRRLQRPGIQFLNPNVNSSNPQNISIGNPNLEPELTDQVEVGTGFFKNSLYINVTGFARFTNNSIESIRSIEDGVITTTYGNIGAKRNYGMNLYGSITLFKMWEVSGGVDGYYATLANNSSDATIAANNSGFVFSGRLRTGLNFKNGWGLQGGGFMRGKEVQLQGTQMGFRMYDLGIKKDFKNKRGSIGLGMENFFAPRFNMKTVMETPTFTQINNNFRYNRGFRLNFSYRLGKMEVVEQQKKRRGKSISNDDQKSGSAGAAEGGGR</sequence>
<dbReference type="SUPFAM" id="SSF56935">
    <property type="entry name" value="Porins"/>
    <property type="match status" value="1"/>
</dbReference>
<evidence type="ECO:0000256" key="6">
    <source>
        <dbReference type="ARBA" id="ARBA00023136"/>
    </source>
</evidence>
<comment type="similarity">
    <text evidence="8">Belongs to the TonB-dependent receptor family.</text>
</comment>
<proteinExistence type="inferred from homology"/>
<dbReference type="PANTHER" id="PTHR30069">
    <property type="entry name" value="TONB-DEPENDENT OUTER MEMBRANE RECEPTOR"/>
    <property type="match status" value="1"/>
</dbReference>
<dbReference type="SUPFAM" id="SSF49464">
    <property type="entry name" value="Carboxypeptidase regulatory domain-like"/>
    <property type="match status" value="1"/>
</dbReference>
<evidence type="ECO:0000256" key="1">
    <source>
        <dbReference type="ARBA" id="ARBA00004571"/>
    </source>
</evidence>
<feature type="compositionally biased region" description="Gly residues" evidence="9">
    <location>
        <begin position="1"/>
        <end position="21"/>
    </location>
</feature>
<evidence type="ECO:0000256" key="5">
    <source>
        <dbReference type="ARBA" id="ARBA00022729"/>
    </source>
</evidence>
<evidence type="ECO:0000313" key="12">
    <source>
        <dbReference type="EMBL" id="GAA4436959.1"/>
    </source>
</evidence>
<dbReference type="InterPro" id="IPR039426">
    <property type="entry name" value="TonB-dep_rcpt-like"/>
</dbReference>
<keyword evidence="2 8" id="KW-0813">Transport</keyword>
<name>A0ABP8LXE7_9BACT</name>
<keyword evidence="13" id="KW-1185">Reference proteome</keyword>
<organism evidence="12 13">
    <name type="scientific">Ravibacter arvi</name>
    <dbReference type="NCBI Taxonomy" id="2051041"/>
    <lineage>
        <taxon>Bacteria</taxon>
        <taxon>Pseudomonadati</taxon>
        <taxon>Bacteroidota</taxon>
        <taxon>Cytophagia</taxon>
        <taxon>Cytophagales</taxon>
        <taxon>Spirosomataceae</taxon>
        <taxon>Ravibacter</taxon>
    </lineage>
</organism>
<feature type="region of interest" description="Disordered" evidence="9">
    <location>
        <begin position="809"/>
        <end position="835"/>
    </location>
</feature>